<dbReference type="AlphaFoldDB" id="A0A9E6UNA4"/>
<dbReference type="RefSeq" id="WP_261403108.1">
    <property type="nucleotide sequence ID" value="NZ_CP081869.1"/>
</dbReference>
<reference evidence="2" key="1">
    <citation type="submission" date="2021-08" db="EMBL/GenBank/DDBJ databases">
        <authorList>
            <person name="Zhang H."/>
            <person name="Xu M."/>
            <person name="Yu Z."/>
            <person name="Yang L."/>
            <person name="Cai Y."/>
        </authorList>
    </citation>
    <scope>NUCLEOTIDE SEQUENCE</scope>
    <source>
        <strain evidence="2">CHL1</strain>
    </source>
</reference>
<dbReference type="KEGG" id="cmet:K6K41_25770"/>
<evidence type="ECO:0000313" key="2">
    <source>
        <dbReference type="EMBL" id="QZN99973.1"/>
    </source>
</evidence>
<proteinExistence type="predicted"/>
<dbReference type="Proteomes" id="UP000825701">
    <property type="component" value="Chromosome"/>
</dbReference>
<keyword evidence="3" id="KW-1185">Reference proteome</keyword>
<protein>
    <submittedName>
        <fullName evidence="2">Uncharacterized protein</fullName>
    </submittedName>
</protein>
<sequence length="147" mass="15927">MIDGNILMERRMTRKPLALALLVALAATEAMAQTPSPYASRRVGPAAELKEGEILVQARRSVTLPVERLEDAGTRQDDAVRMIYRMIDRDCGLLLETIAETCELASLSVTSSYADRTTMRIGAQPTTGASANFAMKVRLKAATGSAR</sequence>
<accession>A0A9E6UNA4</accession>
<evidence type="ECO:0000256" key="1">
    <source>
        <dbReference type="SAM" id="SignalP"/>
    </source>
</evidence>
<gene>
    <name evidence="2" type="ORF">K6K41_25770</name>
</gene>
<feature type="signal peptide" evidence="1">
    <location>
        <begin position="1"/>
        <end position="32"/>
    </location>
</feature>
<evidence type="ECO:0000313" key="3">
    <source>
        <dbReference type="Proteomes" id="UP000825701"/>
    </source>
</evidence>
<keyword evidence="1" id="KW-0732">Signal</keyword>
<name>A0A9E6UNA4_9HYPH</name>
<organism evidence="2 3">
    <name type="scientific">Chenggangzhangella methanolivorans</name>
    <dbReference type="NCBI Taxonomy" id="1437009"/>
    <lineage>
        <taxon>Bacteria</taxon>
        <taxon>Pseudomonadati</taxon>
        <taxon>Pseudomonadota</taxon>
        <taxon>Alphaproteobacteria</taxon>
        <taxon>Hyphomicrobiales</taxon>
        <taxon>Methylopilaceae</taxon>
        <taxon>Chenggangzhangella</taxon>
    </lineage>
</organism>
<feature type="chain" id="PRO_5039526330" evidence="1">
    <location>
        <begin position="33"/>
        <end position="147"/>
    </location>
</feature>
<dbReference type="EMBL" id="CP081869">
    <property type="protein sequence ID" value="QZN99973.1"/>
    <property type="molecule type" value="Genomic_DNA"/>
</dbReference>